<dbReference type="EMBL" id="ML119135">
    <property type="protein sequence ID" value="RPB11549.1"/>
    <property type="molecule type" value="Genomic_DNA"/>
</dbReference>
<evidence type="ECO:0000259" key="2">
    <source>
        <dbReference type="PROSITE" id="PS50280"/>
    </source>
</evidence>
<dbReference type="AlphaFoldDB" id="A0A3N4KQ36"/>
<dbReference type="PANTHER" id="PTHR47332">
    <property type="entry name" value="SET DOMAIN-CONTAINING PROTEIN 5"/>
    <property type="match status" value="1"/>
</dbReference>
<organism evidence="3 4">
    <name type="scientific">Morchella conica CCBAS932</name>
    <dbReference type="NCBI Taxonomy" id="1392247"/>
    <lineage>
        <taxon>Eukaryota</taxon>
        <taxon>Fungi</taxon>
        <taxon>Dikarya</taxon>
        <taxon>Ascomycota</taxon>
        <taxon>Pezizomycotina</taxon>
        <taxon>Pezizomycetes</taxon>
        <taxon>Pezizales</taxon>
        <taxon>Morchellaceae</taxon>
        <taxon>Morchella</taxon>
    </lineage>
</organism>
<reference evidence="3 4" key="1">
    <citation type="journal article" date="2018" name="Nat. Ecol. Evol.">
        <title>Pezizomycetes genomes reveal the molecular basis of ectomycorrhizal truffle lifestyle.</title>
        <authorList>
            <person name="Murat C."/>
            <person name="Payen T."/>
            <person name="Noel B."/>
            <person name="Kuo A."/>
            <person name="Morin E."/>
            <person name="Chen J."/>
            <person name="Kohler A."/>
            <person name="Krizsan K."/>
            <person name="Balestrini R."/>
            <person name="Da Silva C."/>
            <person name="Montanini B."/>
            <person name="Hainaut M."/>
            <person name="Levati E."/>
            <person name="Barry K.W."/>
            <person name="Belfiori B."/>
            <person name="Cichocki N."/>
            <person name="Clum A."/>
            <person name="Dockter R.B."/>
            <person name="Fauchery L."/>
            <person name="Guy J."/>
            <person name="Iotti M."/>
            <person name="Le Tacon F."/>
            <person name="Lindquist E.A."/>
            <person name="Lipzen A."/>
            <person name="Malagnac F."/>
            <person name="Mello A."/>
            <person name="Molinier V."/>
            <person name="Miyauchi S."/>
            <person name="Poulain J."/>
            <person name="Riccioni C."/>
            <person name="Rubini A."/>
            <person name="Sitrit Y."/>
            <person name="Splivallo R."/>
            <person name="Traeger S."/>
            <person name="Wang M."/>
            <person name="Zifcakova L."/>
            <person name="Wipf D."/>
            <person name="Zambonelli A."/>
            <person name="Paolocci F."/>
            <person name="Nowrousian M."/>
            <person name="Ottonello S."/>
            <person name="Baldrian P."/>
            <person name="Spatafora J.W."/>
            <person name="Henrissat B."/>
            <person name="Nagy L.G."/>
            <person name="Aury J.M."/>
            <person name="Wincker P."/>
            <person name="Grigoriev I.V."/>
            <person name="Bonfante P."/>
            <person name="Martin F.M."/>
        </authorList>
    </citation>
    <scope>NUCLEOTIDE SEQUENCE [LARGE SCALE GENOMIC DNA]</scope>
    <source>
        <strain evidence="3 4">CCBAS932</strain>
    </source>
</reference>
<evidence type="ECO:0000313" key="4">
    <source>
        <dbReference type="Proteomes" id="UP000277580"/>
    </source>
</evidence>
<dbReference type="SUPFAM" id="SSF82199">
    <property type="entry name" value="SET domain"/>
    <property type="match status" value="1"/>
</dbReference>
<protein>
    <submittedName>
        <fullName evidence="3">SET domain-containing protein</fullName>
    </submittedName>
</protein>
<evidence type="ECO:0000256" key="1">
    <source>
        <dbReference type="SAM" id="MobiDB-lite"/>
    </source>
</evidence>
<name>A0A3N4KQ36_9PEZI</name>
<dbReference type="InterPro" id="IPR046341">
    <property type="entry name" value="SET_dom_sf"/>
</dbReference>
<dbReference type="SMART" id="SM00317">
    <property type="entry name" value="SET"/>
    <property type="match status" value="1"/>
</dbReference>
<dbReference type="PROSITE" id="PS50280">
    <property type="entry name" value="SET"/>
    <property type="match status" value="1"/>
</dbReference>
<dbReference type="Proteomes" id="UP000277580">
    <property type="component" value="Unassembled WGS sequence"/>
</dbReference>
<dbReference type="STRING" id="1392247.A0A3N4KQ36"/>
<evidence type="ECO:0000313" key="3">
    <source>
        <dbReference type="EMBL" id="RPB11549.1"/>
    </source>
</evidence>
<dbReference type="Gene3D" id="2.170.270.10">
    <property type="entry name" value="SET domain"/>
    <property type="match status" value="1"/>
</dbReference>
<feature type="region of interest" description="Disordered" evidence="1">
    <location>
        <begin position="291"/>
        <end position="310"/>
    </location>
</feature>
<dbReference type="OrthoDB" id="265717at2759"/>
<feature type="compositionally biased region" description="Polar residues" evidence="1">
    <location>
        <begin position="293"/>
        <end position="304"/>
    </location>
</feature>
<dbReference type="Pfam" id="PF00856">
    <property type="entry name" value="SET"/>
    <property type="match status" value="1"/>
</dbReference>
<sequence length="329" mass="36863">MSESQSFYKISPIPSSGLGVVATKTFSRGDLIISEFPLFIIDGATVDGIGGTEATIDKDVAQLSSKNQQAISSLHNCFVGKLPPLLGIFKTNSLQLGADSVAAGLFLVCSRFNHSCIPNAMYSWNPTISQGCVYAIDEISPEAEITINYLSQNDRKSTREDRQRTLLMNFDFECLCALCANDLHEIRASDHRRRNIRSMEEIIESDLYIRSNPEKALGFCQRILNLWEEEGVNDITLYTTYYEALRICVIHGDYPRAKAFAKLALRVKEECEGPDDISERLDHIKGLVKDPQSHTLAGTSNKWSSKPKKGGGIQFGSEEFEEWLWYRAE</sequence>
<dbReference type="InParanoid" id="A0A3N4KQ36"/>
<dbReference type="InterPro" id="IPR001214">
    <property type="entry name" value="SET_dom"/>
</dbReference>
<dbReference type="InterPro" id="IPR011990">
    <property type="entry name" value="TPR-like_helical_dom_sf"/>
</dbReference>
<dbReference type="CDD" id="cd20071">
    <property type="entry name" value="SET_SMYD"/>
    <property type="match status" value="1"/>
</dbReference>
<proteinExistence type="predicted"/>
<accession>A0A3N4KQ36</accession>
<dbReference type="PANTHER" id="PTHR47332:SF4">
    <property type="entry name" value="SET DOMAIN-CONTAINING PROTEIN 5"/>
    <property type="match status" value="1"/>
</dbReference>
<gene>
    <name evidence="3" type="ORF">P167DRAFT_524357</name>
</gene>
<dbReference type="InterPro" id="IPR053185">
    <property type="entry name" value="SET_domain_protein"/>
</dbReference>
<keyword evidence="4" id="KW-1185">Reference proteome</keyword>
<feature type="domain" description="SET" evidence="2">
    <location>
        <begin position="3"/>
        <end position="150"/>
    </location>
</feature>
<dbReference type="Gene3D" id="1.25.40.10">
    <property type="entry name" value="Tetratricopeptide repeat domain"/>
    <property type="match status" value="1"/>
</dbReference>